<keyword evidence="2" id="KW-0812">Transmembrane</keyword>
<organism evidence="3 4">
    <name type="scientific">Actinocorallia herbida</name>
    <dbReference type="NCBI Taxonomy" id="58109"/>
    <lineage>
        <taxon>Bacteria</taxon>
        <taxon>Bacillati</taxon>
        <taxon>Actinomycetota</taxon>
        <taxon>Actinomycetes</taxon>
        <taxon>Streptosporangiales</taxon>
        <taxon>Thermomonosporaceae</taxon>
        <taxon>Actinocorallia</taxon>
    </lineage>
</organism>
<evidence type="ECO:0000256" key="1">
    <source>
        <dbReference type="SAM" id="MobiDB-lite"/>
    </source>
</evidence>
<name>A0A3N1DD80_9ACTN</name>
<feature type="region of interest" description="Disordered" evidence="1">
    <location>
        <begin position="185"/>
        <end position="225"/>
    </location>
</feature>
<evidence type="ECO:0000313" key="4">
    <source>
        <dbReference type="Proteomes" id="UP000272400"/>
    </source>
</evidence>
<reference evidence="3 4" key="1">
    <citation type="submission" date="2018-11" db="EMBL/GenBank/DDBJ databases">
        <title>Sequencing the genomes of 1000 actinobacteria strains.</title>
        <authorList>
            <person name="Klenk H.-P."/>
        </authorList>
    </citation>
    <scope>NUCLEOTIDE SEQUENCE [LARGE SCALE GENOMIC DNA]</scope>
    <source>
        <strain evidence="3 4">DSM 44254</strain>
    </source>
</reference>
<feature type="region of interest" description="Disordered" evidence="1">
    <location>
        <begin position="28"/>
        <end position="153"/>
    </location>
</feature>
<dbReference type="EMBL" id="RJKE01000001">
    <property type="protein sequence ID" value="ROO91108.1"/>
    <property type="molecule type" value="Genomic_DNA"/>
</dbReference>
<gene>
    <name evidence="3" type="ORF">EDD29_8855</name>
</gene>
<dbReference type="Proteomes" id="UP000272400">
    <property type="component" value="Unassembled WGS sequence"/>
</dbReference>
<evidence type="ECO:0000256" key="2">
    <source>
        <dbReference type="SAM" id="Phobius"/>
    </source>
</evidence>
<accession>A0A3N1DD80</accession>
<feature type="compositionally biased region" description="Acidic residues" evidence="1">
    <location>
        <begin position="208"/>
        <end position="217"/>
    </location>
</feature>
<feature type="transmembrane region" description="Helical" evidence="2">
    <location>
        <begin position="155"/>
        <end position="175"/>
    </location>
</feature>
<keyword evidence="2" id="KW-0472">Membrane</keyword>
<dbReference type="AlphaFoldDB" id="A0A3N1DD80"/>
<feature type="compositionally biased region" description="Pro residues" evidence="1">
    <location>
        <begin position="120"/>
        <end position="136"/>
    </location>
</feature>
<proteinExistence type="predicted"/>
<keyword evidence="4" id="KW-1185">Reference proteome</keyword>
<dbReference type="RefSeq" id="WP_123669971.1">
    <property type="nucleotide sequence ID" value="NZ_RJKE01000001.1"/>
</dbReference>
<protein>
    <submittedName>
        <fullName evidence="3">Uncharacterized protein</fullName>
    </submittedName>
</protein>
<dbReference type="OrthoDB" id="3871904at2"/>
<keyword evidence="2" id="KW-1133">Transmembrane helix</keyword>
<comment type="caution">
    <text evidence="3">The sequence shown here is derived from an EMBL/GenBank/DDBJ whole genome shotgun (WGS) entry which is preliminary data.</text>
</comment>
<evidence type="ECO:0000313" key="3">
    <source>
        <dbReference type="EMBL" id="ROO91108.1"/>
    </source>
</evidence>
<sequence>MQCPECRSETPGSLGRCTRCDAELPQAEEMPWTPQISGEPWPPEPWQPDPAVRSSWRPPEPVAEERAPWPDPVPPQAAAPAEERPADPQAWQSGGAPWAEQPDKGWGGSGRPEVWGGPPQGNPQPSAPPSEGPPPRQYQGGDWLPDEGPRWRGPLAAGLVAALLTGAIVVGYLFWKQDSGEVDLSLNGGQGTEQAAPSDGKDSGDAAPEGEEGEGDGAETPTGDAAAQAEAVDGLLDDMAGSRGKLAGIAYSCANIETEKSAFTEVVDERKAQLSGVAELDTAALPQGAELKTALETALQASVDANSAALEFLEDGGTCDGGKPDASLKDVNDKATAAKDDFIALWNPVAEAQGLPTRDSGKI</sequence>